<dbReference type="PANTHER" id="PTHR47939">
    <property type="entry name" value="MEMBRANE-ASSOCIATED SALT-INDUCIBLE PROTEIN-LIKE"/>
    <property type="match status" value="1"/>
</dbReference>
<dbReference type="OMA" id="HIAIMDL"/>
<gene>
    <name evidence="1" type="ORF">PGUG_03407</name>
</gene>
<keyword evidence="2" id="KW-1185">Reference proteome</keyword>
<dbReference type="VEuPathDB" id="FungiDB:PGUG_03407"/>
<dbReference type="eggNOG" id="ENOG502RQ0T">
    <property type="taxonomic scope" value="Eukaryota"/>
</dbReference>
<dbReference type="AlphaFoldDB" id="A5DJF6"/>
<dbReference type="GeneID" id="5126042"/>
<dbReference type="Proteomes" id="UP000001997">
    <property type="component" value="Unassembled WGS sequence"/>
</dbReference>
<accession>A5DJF6</accession>
<reference evidence="1 2" key="1">
    <citation type="journal article" date="2009" name="Nature">
        <title>Evolution of pathogenicity and sexual reproduction in eight Candida genomes.</title>
        <authorList>
            <person name="Butler G."/>
            <person name="Rasmussen M.D."/>
            <person name="Lin M.F."/>
            <person name="Santos M.A."/>
            <person name="Sakthikumar S."/>
            <person name="Munro C.A."/>
            <person name="Rheinbay E."/>
            <person name="Grabherr M."/>
            <person name="Forche A."/>
            <person name="Reedy J.L."/>
            <person name="Agrafioti I."/>
            <person name="Arnaud M.B."/>
            <person name="Bates S."/>
            <person name="Brown A.J."/>
            <person name="Brunke S."/>
            <person name="Costanzo M.C."/>
            <person name="Fitzpatrick D.A."/>
            <person name="de Groot P.W."/>
            <person name="Harris D."/>
            <person name="Hoyer L.L."/>
            <person name="Hube B."/>
            <person name="Klis F.M."/>
            <person name="Kodira C."/>
            <person name="Lennard N."/>
            <person name="Logue M.E."/>
            <person name="Martin R."/>
            <person name="Neiman A.M."/>
            <person name="Nikolaou E."/>
            <person name="Quail M.A."/>
            <person name="Quinn J."/>
            <person name="Santos M.C."/>
            <person name="Schmitzberger F.F."/>
            <person name="Sherlock G."/>
            <person name="Shah P."/>
            <person name="Silverstein K.A."/>
            <person name="Skrzypek M.S."/>
            <person name="Soll D."/>
            <person name="Staggs R."/>
            <person name="Stansfield I."/>
            <person name="Stumpf M.P."/>
            <person name="Sudbery P.E."/>
            <person name="Srikantha T."/>
            <person name="Zeng Q."/>
            <person name="Berman J."/>
            <person name="Berriman M."/>
            <person name="Heitman J."/>
            <person name="Gow N.A."/>
            <person name="Lorenz M.C."/>
            <person name="Birren B.W."/>
            <person name="Kellis M."/>
            <person name="Cuomo C.A."/>
        </authorList>
    </citation>
    <scope>NUCLEOTIDE SEQUENCE [LARGE SCALE GENOMIC DNA]</scope>
    <source>
        <strain evidence="2">ATCC 6260 / CBS 566 / DSM 6381 / JCM 1539 / NBRC 10279 / NRRL Y-324</strain>
    </source>
</reference>
<evidence type="ECO:0008006" key="3">
    <source>
        <dbReference type="Google" id="ProtNLM"/>
    </source>
</evidence>
<dbReference type="InterPro" id="IPR050667">
    <property type="entry name" value="PPR-containing_protein"/>
</dbReference>
<dbReference type="Gene3D" id="1.25.40.10">
    <property type="entry name" value="Tetratricopeptide repeat domain"/>
    <property type="match status" value="1"/>
</dbReference>
<proteinExistence type="predicted"/>
<dbReference type="KEGG" id="pgu:PGUG_03407"/>
<dbReference type="RefSeq" id="XP_001484026.2">
    <property type="nucleotide sequence ID" value="XM_001483976.1"/>
</dbReference>
<evidence type="ECO:0000313" key="2">
    <source>
        <dbReference type="Proteomes" id="UP000001997"/>
    </source>
</evidence>
<sequence length="578" mass="65437">MFRRLSRNGYIPGTFKQRLRSFTAAVDNKGSTSALDRLYDTEMVLREPQKYSLSAFACFKQYQESRENLISDLLVYPRVSRNTGDFILGKYRVSRSIRALILQSLMDLMAKNDFKSVLMYLEHMKACGVLSTKAIIALKQTHQVPQNKLRGSLYDLILLETVYSGDPILAASFLVSCGQYGVTGRKTTISAIIRALSVSTRDTDTYNAYTILVLVEANASLISAHDYKAAIDYAMSLPACPYMANLIAEKYFSQTQKRDGTLDETLTQLVLENLNYHNVRAAVRIWNEIQSETAPTSTSALLEYMNEHSQDNNWTLAKSVLTRIDSKSPPKELVDVLVKLYSTMGRPDQSRAMTRTLKSPLSRRALSALLQQFCDQNDFNRAQRITQTIMRADFKLTLEDMSNMVSTLIRLDRVEDALTILRRMDSNVTALGYVRLVDHVLTSGNDDFGILELASRVIQSSQDGNVVNELFYVALMHIHRSSGLRSAKRFYMRYSSGHYKRFSLGQLAPLYPSLKLRETAKLKCLQHLMLSGIGEEDHSTVKWAFAEMRAVGAFAQDIISIIQDYNSDYVERLSLNTD</sequence>
<dbReference type="OrthoDB" id="4079278at2759"/>
<dbReference type="InParanoid" id="A5DJF6"/>
<name>A5DJF6_PICGU</name>
<dbReference type="HOGENOM" id="CLU_471810_0_0_1"/>
<evidence type="ECO:0000313" key="1">
    <source>
        <dbReference type="EMBL" id="EDK39309.2"/>
    </source>
</evidence>
<dbReference type="InterPro" id="IPR011990">
    <property type="entry name" value="TPR-like_helical_dom_sf"/>
</dbReference>
<dbReference type="EMBL" id="CH408158">
    <property type="protein sequence ID" value="EDK39309.2"/>
    <property type="molecule type" value="Genomic_DNA"/>
</dbReference>
<protein>
    <recommendedName>
        <fullName evidence="3">Mitochondrial group I intron splicing factor CCM1</fullName>
    </recommendedName>
</protein>
<dbReference type="PANTHER" id="PTHR47939:SF5">
    <property type="entry name" value="PENTACOTRIPEPTIDE-REPEAT REGION OF PRORP DOMAIN-CONTAINING PROTEIN"/>
    <property type="match status" value="1"/>
</dbReference>
<organism evidence="1 2">
    <name type="scientific">Meyerozyma guilliermondii (strain ATCC 6260 / CBS 566 / DSM 6381 / JCM 1539 / NBRC 10279 / NRRL Y-324)</name>
    <name type="common">Yeast</name>
    <name type="synonym">Candida guilliermondii</name>
    <dbReference type="NCBI Taxonomy" id="294746"/>
    <lineage>
        <taxon>Eukaryota</taxon>
        <taxon>Fungi</taxon>
        <taxon>Dikarya</taxon>
        <taxon>Ascomycota</taxon>
        <taxon>Saccharomycotina</taxon>
        <taxon>Pichiomycetes</taxon>
        <taxon>Debaryomycetaceae</taxon>
        <taxon>Meyerozyma</taxon>
    </lineage>
</organism>